<protein>
    <recommendedName>
        <fullName evidence="3">Multidrug export protein MepA</fullName>
    </recommendedName>
</protein>
<feature type="transmembrane region" description="Helical" evidence="10">
    <location>
        <begin position="168"/>
        <end position="187"/>
    </location>
</feature>
<keyword evidence="6 10" id="KW-0812">Transmembrane</keyword>
<keyword evidence="12" id="KW-1185">Reference proteome</keyword>
<feature type="transmembrane region" description="Helical" evidence="10">
    <location>
        <begin position="93"/>
        <end position="115"/>
    </location>
</feature>
<feature type="transmembrane region" description="Helical" evidence="10">
    <location>
        <begin position="394"/>
        <end position="415"/>
    </location>
</feature>
<evidence type="ECO:0000256" key="9">
    <source>
        <dbReference type="ARBA" id="ARBA00023251"/>
    </source>
</evidence>
<feature type="transmembrane region" description="Helical" evidence="10">
    <location>
        <begin position="232"/>
        <end position="254"/>
    </location>
</feature>
<name>A0ABY9LGP0_9STRE</name>
<keyword evidence="9" id="KW-0046">Antibiotic resistance</keyword>
<feature type="transmembrane region" description="Helical" evidence="10">
    <location>
        <begin position="421"/>
        <end position="440"/>
    </location>
</feature>
<keyword evidence="4" id="KW-0813">Transport</keyword>
<accession>A0ABY9LGP0</accession>
<dbReference type="Pfam" id="PF01554">
    <property type="entry name" value="MatE"/>
    <property type="match status" value="2"/>
</dbReference>
<evidence type="ECO:0000256" key="6">
    <source>
        <dbReference type="ARBA" id="ARBA00022692"/>
    </source>
</evidence>
<dbReference type="InterPro" id="IPR045070">
    <property type="entry name" value="MATE_MepA-like"/>
</dbReference>
<keyword evidence="5" id="KW-1003">Cell membrane</keyword>
<evidence type="ECO:0000256" key="10">
    <source>
        <dbReference type="SAM" id="Phobius"/>
    </source>
</evidence>
<dbReference type="PANTHER" id="PTHR43823">
    <property type="entry name" value="SPORULATION PROTEIN YKVU"/>
    <property type="match status" value="1"/>
</dbReference>
<evidence type="ECO:0000256" key="5">
    <source>
        <dbReference type="ARBA" id="ARBA00022475"/>
    </source>
</evidence>
<dbReference type="EMBL" id="CP110509">
    <property type="protein sequence ID" value="WMB28023.1"/>
    <property type="molecule type" value="Genomic_DNA"/>
</dbReference>
<comment type="subcellular location">
    <subcellularLocation>
        <location evidence="1">Cell membrane</location>
        <topology evidence="1">Multi-pass membrane protein</topology>
    </subcellularLocation>
</comment>
<reference evidence="12" key="1">
    <citation type="submission" date="2022-10" db="EMBL/GenBank/DDBJ databases">
        <title>Streptococcus didelphis as causative of fatal infections in opossums (Didelphis albiventris).</title>
        <authorList>
            <person name="Breyer G.M."/>
            <person name="Da Silva M.E.R.J."/>
            <person name="Siqueira F.M."/>
        </authorList>
    </citation>
    <scope>NUCLEOTIDE SEQUENCE [LARGE SCALE GENOMIC DNA]</scope>
    <source>
        <strain evidence="12">LBVP101/21</strain>
    </source>
</reference>
<feature type="transmembrane region" description="Helical" evidence="10">
    <location>
        <begin position="366"/>
        <end position="387"/>
    </location>
</feature>
<feature type="transmembrane region" description="Helical" evidence="10">
    <location>
        <begin position="55"/>
        <end position="81"/>
    </location>
</feature>
<dbReference type="PIRSF" id="PIRSF006603">
    <property type="entry name" value="DinF"/>
    <property type="match status" value="1"/>
</dbReference>
<evidence type="ECO:0000256" key="1">
    <source>
        <dbReference type="ARBA" id="ARBA00004651"/>
    </source>
</evidence>
<evidence type="ECO:0000256" key="2">
    <source>
        <dbReference type="ARBA" id="ARBA00008417"/>
    </source>
</evidence>
<evidence type="ECO:0000256" key="4">
    <source>
        <dbReference type="ARBA" id="ARBA00022448"/>
    </source>
</evidence>
<feature type="transmembrane region" description="Helical" evidence="10">
    <location>
        <begin position="322"/>
        <end position="346"/>
    </location>
</feature>
<evidence type="ECO:0000313" key="12">
    <source>
        <dbReference type="Proteomes" id="UP001238096"/>
    </source>
</evidence>
<dbReference type="PANTHER" id="PTHR43823:SF3">
    <property type="entry name" value="MULTIDRUG EXPORT PROTEIN MEPA"/>
    <property type="match status" value="1"/>
</dbReference>
<keyword evidence="8 10" id="KW-0472">Membrane</keyword>
<sequence length="457" mass="50042">MQVNSLQTEKIPKLLFTMSIPAITANLVNSLYNIVDQIFIGHSIGYLGNAATSVAFPLTIICLAFGLTFGLGGASNFNLSLGRGQVDRASKTVGNAITLSLSTGLIIGTLIILFIKPLLLLFGATESTMNLAQDFTAISAFGIPFLMFTMSINPLVRADGSPTYSMMAIIYGAILNVILVPIFLFYFNWGIKGAGLATLISQIISALYMGMYFRRFKSVQLRANDFKLDKGIVLSILSVGSSSFIFQSSMLIIQVVTNNMLRKFGAESIYGSDIAIAVAGIVMKINSLFIAIIIGLVQGAQPIIGYNYGAMNFERVRETTKLLLKTATIISLVAFFSFEIFTHPFLELFGSGSKLYFQFGMKYVRVFLFFVFLNGVQIASTTFFQAIGKASVGAFLSLTKQVIFLLPLLFILPHYMGVEGVMYAGPSSDLIAFILALYFLRREFKSMPTDFQMPHVS</sequence>
<evidence type="ECO:0000256" key="3">
    <source>
        <dbReference type="ARBA" id="ARBA00022106"/>
    </source>
</evidence>
<feature type="transmembrane region" description="Helical" evidence="10">
    <location>
        <begin position="193"/>
        <end position="211"/>
    </location>
</feature>
<feature type="transmembrane region" description="Helical" evidence="10">
    <location>
        <begin position="135"/>
        <end position="156"/>
    </location>
</feature>
<keyword evidence="7 10" id="KW-1133">Transmembrane helix</keyword>
<dbReference type="Proteomes" id="UP001238096">
    <property type="component" value="Chromosome"/>
</dbReference>
<dbReference type="InterPro" id="IPR048279">
    <property type="entry name" value="MdtK-like"/>
</dbReference>
<comment type="similarity">
    <text evidence="2">Belongs to the multi antimicrobial extrusion (MATE) (TC 2.A.66.1) family. MepA subfamily.</text>
</comment>
<feature type="transmembrane region" description="Helical" evidence="10">
    <location>
        <begin position="274"/>
        <end position="297"/>
    </location>
</feature>
<organism evidence="11 12">
    <name type="scientific">Streptococcus didelphis</name>
    <dbReference type="NCBI Taxonomy" id="102886"/>
    <lineage>
        <taxon>Bacteria</taxon>
        <taxon>Bacillati</taxon>
        <taxon>Bacillota</taxon>
        <taxon>Bacilli</taxon>
        <taxon>Lactobacillales</taxon>
        <taxon>Streptococcaceae</taxon>
        <taxon>Streptococcus</taxon>
    </lineage>
</organism>
<proteinExistence type="inferred from homology"/>
<dbReference type="RefSeq" id="WP_018366944.1">
    <property type="nucleotide sequence ID" value="NZ_CP110509.1"/>
</dbReference>
<dbReference type="InterPro" id="IPR002528">
    <property type="entry name" value="MATE_fam"/>
</dbReference>
<dbReference type="CDD" id="cd13143">
    <property type="entry name" value="MATE_MepA_like"/>
    <property type="match status" value="1"/>
</dbReference>
<evidence type="ECO:0000313" key="11">
    <source>
        <dbReference type="EMBL" id="WMB28023.1"/>
    </source>
</evidence>
<dbReference type="InterPro" id="IPR051327">
    <property type="entry name" value="MATE_MepA_subfamily"/>
</dbReference>
<feature type="transmembrane region" description="Helical" evidence="10">
    <location>
        <begin position="14"/>
        <end position="35"/>
    </location>
</feature>
<gene>
    <name evidence="11" type="ORF">N1496_08715</name>
</gene>
<evidence type="ECO:0000256" key="8">
    <source>
        <dbReference type="ARBA" id="ARBA00023136"/>
    </source>
</evidence>
<evidence type="ECO:0000256" key="7">
    <source>
        <dbReference type="ARBA" id="ARBA00022989"/>
    </source>
</evidence>